<dbReference type="Pfam" id="PF21102">
    <property type="entry name" value="DprA_N"/>
    <property type="match status" value="1"/>
</dbReference>
<dbReference type="InterPro" id="IPR041614">
    <property type="entry name" value="DprA_WH"/>
</dbReference>
<comment type="similarity">
    <text evidence="1">Belongs to the DprA/Smf family.</text>
</comment>
<keyword evidence="5" id="KW-1185">Reference proteome</keyword>
<dbReference type="Pfam" id="PF02481">
    <property type="entry name" value="DNA_processg_A"/>
    <property type="match status" value="1"/>
</dbReference>
<evidence type="ECO:0000313" key="4">
    <source>
        <dbReference type="EMBL" id="RST71094.1"/>
    </source>
</evidence>
<dbReference type="InterPro" id="IPR003488">
    <property type="entry name" value="DprA"/>
</dbReference>
<dbReference type="RefSeq" id="WP_126044325.1">
    <property type="nucleotide sequence ID" value="NZ_RXFM01000009.1"/>
</dbReference>
<dbReference type="PANTHER" id="PTHR43022">
    <property type="entry name" value="PROTEIN SMF"/>
    <property type="match status" value="1"/>
</dbReference>
<dbReference type="Gene3D" id="1.10.10.10">
    <property type="entry name" value="Winged helix-like DNA-binding domain superfamily/Winged helix DNA-binding domain"/>
    <property type="match status" value="1"/>
</dbReference>
<dbReference type="PANTHER" id="PTHR43022:SF1">
    <property type="entry name" value="PROTEIN SMF"/>
    <property type="match status" value="1"/>
</dbReference>
<protein>
    <submittedName>
        <fullName evidence="4">DNA-protecting protein DprA</fullName>
    </submittedName>
</protein>
<dbReference type="AlphaFoldDB" id="A0A3R9YD33"/>
<comment type="caution">
    <text evidence="4">The sequence shown here is derived from an EMBL/GenBank/DDBJ whole genome shotgun (WGS) entry which is preliminary data.</text>
</comment>
<feature type="domain" description="Smf/DprA SLOG" evidence="2">
    <location>
        <begin position="93"/>
        <end position="300"/>
    </location>
</feature>
<organism evidence="4 5">
    <name type="scientific">Candidatus Aquarickettsia rohweri</name>
    <dbReference type="NCBI Taxonomy" id="2602574"/>
    <lineage>
        <taxon>Bacteria</taxon>
        <taxon>Pseudomonadati</taxon>
        <taxon>Pseudomonadota</taxon>
        <taxon>Alphaproteobacteria</taxon>
        <taxon>Rickettsiales</taxon>
        <taxon>Candidatus Midichloriaceae</taxon>
        <taxon>Candidatus Aquarickettsia</taxon>
    </lineage>
</organism>
<evidence type="ECO:0000256" key="1">
    <source>
        <dbReference type="ARBA" id="ARBA00006525"/>
    </source>
</evidence>
<gene>
    <name evidence="4" type="primary">dprA</name>
    <name evidence="4" type="ORF">EIC27_01130</name>
</gene>
<name>A0A3R9YD33_9RICK</name>
<evidence type="ECO:0000259" key="2">
    <source>
        <dbReference type="Pfam" id="PF02481"/>
    </source>
</evidence>
<dbReference type="SUPFAM" id="SSF102405">
    <property type="entry name" value="MCP/YpsA-like"/>
    <property type="match status" value="1"/>
</dbReference>
<dbReference type="Proteomes" id="UP000279470">
    <property type="component" value="Unassembled WGS sequence"/>
</dbReference>
<sequence length="391" mass="43087">MLHNHLKAIKNALNFNNFSNSDRFKLSWIRLARTKNVGAKTFIELIKIFGDPEKAIQNIGILAKRGGSSAKKLVPPISLIEKEIDNTIKYGAKIILACDQNYPAPLLHTPDFPPLIIAKGNTEFLKKPMFAIVGARNSTINGNKIAFEFANEISNLGIVIVSGVAKGIDSYAHKGSLKNGTIGVIAGGINHIYPRENSKLYEEIFDKGLIITEQPINSSVLVQHFPQRNRIIAGLSCGILIVEATKKSGTLITSKFALDYNKEVYAIPGSPLDSKSQGTNELLKQGANLALSPTDIIKNLGKLIEGNNNLIFDNVNHFKDTNLKNLPSDLELNLFRNKLFNSLSPSPVRIDEIINKLEIPVNIFNCLLLELELAGKISRLPKNKICLIYKS</sequence>
<dbReference type="Gene3D" id="3.40.50.450">
    <property type="match status" value="1"/>
</dbReference>
<feature type="domain" description="DprA winged helix" evidence="3">
    <location>
        <begin position="336"/>
        <end position="381"/>
    </location>
</feature>
<dbReference type="InterPro" id="IPR057666">
    <property type="entry name" value="DrpA_SLOG"/>
</dbReference>
<dbReference type="OrthoDB" id="9785707at2"/>
<evidence type="ECO:0000313" key="5">
    <source>
        <dbReference type="Proteomes" id="UP000279470"/>
    </source>
</evidence>
<dbReference type="GO" id="GO:0009294">
    <property type="term" value="P:DNA-mediated transformation"/>
    <property type="evidence" value="ECO:0007669"/>
    <property type="project" value="InterPro"/>
</dbReference>
<evidence type="ECO:0000259" key="3">
    <source>
        <dbReference type="Pfam" id="PF17782"/>
    </source>
</evidence>
<dbReference type="InterPro" id="IPR036388">
    <property type="entry name" value="WH-like_DNA-bd_sf"/>
</dbReference>
<dbReference type="Pfam" id="PF17782">
    <property type="entry name" value="WHD_DprA"/>
    <property type="match status" value="1"/>
</dbReference>
<dbReference type="NCBIfam" id="TIGR00732">
    <property type="entry name" value="dprA"/>
    <property type="match status" value="1"/>
</dbReference>
<accession>A0A3R9YD33</accession>
<dbReference type="EMBL" id="RXFM01000009">
    <property type="protein sequence ID" value="RST71094.1"/>
    <property type="molecule type" value="Genomic_DNA"/>
</dbReference>
<reference evidence="5" key="1">
    <citation type="submission" date="2018-11" db="EMBL/GenBank/DDBJ databases">
        <title>Phylogenetic, genomic, and biogeographic characterization of a novel and ubiquitous marine invertebrate-associated Rickettsiales parasite, Candidatus Marinoinvertebrata rohwerii, gen. nov., sp. nov.</title>
        <authorList>
            <person name="Klinges J.G."/>
            <person name="Rosales S.M."/>
            <person name="Mcminds R."/>
            <person name="Shaver E.C."/>
            <person name="Shantz A."/>
            <person name="Peters E.C."/>
            <person name="Burkepile D.E."/>
            <person name="Silliman B.R."/>
            <person name="Vega Thurber R.L."/>
        </authorList>
    </citation>
    <scope>NUCLEOTIDE SEQUENCE [LARGE SCALE GENOMIC DNA]</scope>
    <source>
        <strain evidence="5">a_cerv_44</strain>
    </source>
</reference>
<proteinExistence type="inferred from homology"/>